<keyword evidence="8" id="KW-0547">Nucleotide-binding</keyword>
<evidence type="ECO:0000256" key="12">
    <source>
        <dbReference type="SAM" id="Phobius"/>
    </source>
</evidence>
<evidence type="ECO:0000256" key="6">
    <source>
        <dbReference type="ARBA" id="ARBA00022679"/>
    </source>
</evidence>
<proteinExistence type="inferred from homology"/>
<dbReference type="PANTHER" id="PTHR23033">
    <property type="entry name" value="BETA1,3-GALACTOSYLTRANSFERASE"/>
    <property type="match status" value="1"/>
</dbReference>
<evidence type="ECO:0000256" key="1">
    <source>
        <dbReference type="ARBA" id="ARBA00004606"/>
    </source>
</evidence>
<dbReference type="Gene3D" id="3.50.4.10">
    <property type="entry name" value="Hepatocyte Growth Factor"/>
    <property type="match status" value="1"/>
</dbReference>
<evidence type="ECO:0000256" key="4">
    <source>
        <dbReference type="ARBA" id="ARBA00012557"/>
    </source>
</evidence>
<keyword evidence="11 12" id="KW-0472">Membrane</keyword>
<evidence type="ECO:0000313" key="15">
    <source>
        <dbReference type="Proteomes" id="UP000813423"/>
    </source>
</evidence>
<dbReference type="InterPro" id="IPR003378">
    <property type="entry name" value="Fringe-like_glycosylTrfase"/>
</dbReference>
<evidence type="ECO:0000256" key="2">
    <source>
        <dbReference type="ARBA" id="ARBA00004922"/>
    </source>
</evidence>
<sequence>MPLFQSWTRPPSRRIYLILVSPVIGLLLVYLFFAFDTDAFTPKVVVTPISPQQKQATCPPLGGIEDVLVILKTGVTEALEKVPVHFQTTLRCIPNYVLFSDFEEEINGTRVIDVLGNVNETIKRTSPDFDLYNRIHEHGRSGLTPADLSRVPNTAFGMPDNPGWKLDKWKFLPMIDETLRVRDDAKWYVFMEADTYYIWSNLLQWLAQLDPTKPYYLGNPTQIGSDIFGHGGSGFILSREAMRRASDLRAKDLDGWDRYTGEQWAGDCVLGKLLHDAGVPLLWSWPMLQSNTPAEFDHFSEAYSKKPWCFPAVSYHHVGPEDIQELMKFDQMFMQNNSVILHSDVFRHLVHPQLKSLQPDWDNLSDEEHLIDAASCQEMCASEPDCLQYSYEAGKCRTSKMAKIGVPKTGVSSGWMTDRIDAIVKELGSCTKPQWVLP</sequence>
<protein>
    <recommendedName>
        <fullName evidence="4">N-acetylgalactosaminide beta-1,3-galactosyltransferase</fullName>
        <ecNumber evidence="4">2.4.1.122</ecNumber>
    </recommendedName>
</protein>
<dbReference type="EC" id="2.4.1.122" evidence="4"/>
<evidence type="ECO:0000256" key="11">
    <source>
        <dbReference type="ARBA" id="ARBA00023136"/>
    </source>
</evidence>
<reference evidence="14" key="1">
    <citation type="submission" date="2021-08" db="EMBL/GenBank/DDBJ databases">
        <title>Global Aspergillus fumigatus from environmental and clinical sources.</title>
        <authorList>
            <person name="Barber A."/>
            <person name="Sae-Ong T."/>
        </authorList>
    </citation>
    <scope>NUCLEOTIDE SEQUENCE</scope>
    <source>
        <strain evidence="14">NRZ-2016-071</strain>
    </source>
</reference>
<evidence type="ECO:0000256" key="3">
    <source>
        <dbReference type="ARBA" id="ARBA00006462"/>
    </source>
</evidence>
<dbReference type="GO" id="GO:0016020">
    <property type="term" value="C:membrane"/>
    <property type="evidence" value="ECO:0007669"/>
    <property type="project" value="UniProtKB-SubCell"/>
</dbReference>
<comment type="subcellular location">
    <subcellularLocation>
        <location evidence="1">Membrane</location>
        <topology evidence="1">Single-pass type II membrane protein</topology>
    </subcellularLocation>
</comment>
<evidence type="ECO:0000256" key="10">
    <source>
        <dbReference type="ARBA" id="ARBA00022989"/>
    </source>
</evidence>
<feature type="domain" description="Fringe-like glycosyltransferase" evidence="13">
    <location>
        <begin position="180"/>
        <end position="283"/>
    </location>
</feature>
<dbReference type="Gene3D" id="3.90.550.50">
    <property type="match status" value="1"/>
</dbReference>
<comment type="pathway">
    <text evidence="2">Protein modification; protein glycosylation.</text>
</comment>
<dbReference type="Pfam" id="PF02434">
    <property type="entry name" value="Fringe"/>
    <property type="match status" value="1"/>
</dbReference>
<gene>
    <name evidence="14" type="ORF">KXV57_009543</name>
</gene>
<dbReference type="AlphaFoldDB" id="A0A8H4MW86"/>
<keyword evidence="9" id="KW-0735">Signal-anchor</keyword>
<dbReference type="InterPro" id="IPR026050">
    <property type="entry name" value="C1GALT1/C1GALT1_chp1"/>
</dbReference>
<evidence type="ECO:0000256" key="9">
    <source>
        <dbReference type="ARBA" id="ARBA00022968"/>
    </source>
</evidence>
<name>A0A8H4MW86_ASPFM</name>
<evidence type="ECO:0000256" key="8">
    <source>
        <dbReference type="ARBA" id="ARBA00022741"/>
    </source>
</evidence>
<comment type="caution">
    <text evidence="14">The sequence shown here is derived from an EMBL/GenBank/DDBJ whole genome shotgun (WGS) entry which is preliminary data.</text>
</comment>
<evidence type="ECO:0000256" key="7">
    <source>
        <dbReference type="ARBA" id="ARBA00022692"/>
    </source>
</evidence>
<accession>A0A8H4MW86</accession>
<dbReference type="Proteomes" id="UP000813423">
    <property type="component" value="Unassembled WGS sequence"/>
</dbReference>
<feature type="transmembrane region" description="Helical" evidence="12">
    <location>
        <begin position="15"/>
        <end position="35"/>
    </location>
</feature>
<keyword evidence="6" id="KW-0808">Transferase</keyword>
<dbReference type="GO" id="GO:0000166">
    <property type="term" value="F:nucleotide binding"/>
    <property type="evidence" value="ECO:0007669"/>
    <property type="project" value="UniProtKB-KW"/>
</dbReference>
<keyword evidence="10 12" id="KW-1133">Transmembrane helix</keyword>
<evidence type="ECO:0000259" key="13">
    <source>
        <dbReference type="Pfam" id="PF02434"/>
    </source>
</evidence>
<dbReference type="EMBL" id="JAIBSC010000094">
    <property type="protein sequence ID" value="KAH1898491.1"/>
    <property type="molecule type" value="Genomic_DNA"/>
</dbReference>
<dbReference type="PANTHER" id="PTHR23033:SF47">
    <property type="entry name" value="APPLE DOMAIN-CONTAINING PROTEIN-RELATED"/>
    <property type="match status" value="1"/>
</dbReference>
<keyword evidence="7 12" id="KW-0812">Transmembrane</keyword>
<organism evidence="14 15">
    <name type="scientific">Aspergillus fumigatus</name>
    <name type="common">Neosartorya fumigata</name>
    <dbReference type="NCBI Taxonomy" id="746128"/>
    <lineage>
        <taxon>Eukaryota</taxon>
        <taxon>Fungi</taxon>
        <taxon>Dikarya</taxon>
        <taxon>Ascomycota</taxon>
        <taxon>Pezizomycotina</taxon>
        <taxon>Eurotiomycetes</taxon>
        <taxon>Eurotiomycetidae</taxon>
        <taxon>Eurotiales</taxon>
        <taxon>Aspergillaceae</taxon>
        <taxon>Aspergillus</taxon>
        <taxon>Aspergillus subgen. Fumigati</taxon>
    </lineage>
</organism>
<evidence type="ECO:0000256" key="5">
    <source>
        <dbReference type="ARBA" id="ARBA00022676"/>
    </source>
</evidence>
<comment type="similarity">
    <text evidence="3">Belongs to the glycosyltransferase 31 family. Beta3-Gal-T subfamily.</text>
</comment>
<keyword evidence="5" id="KW-0328">Glycosyltransferase</keyword>
<evidence type="ECO:0000313" key="14">
    <source>
        <dbReference type="EMBL" id="KAH1898491.1"/>
    </source>
</evidence>
<dbReference type="GO" id="GO:0016263">
    <property type="term" value="F:glycoprotein-N-acetylgalactosamine 3-beta-galactosyltransferase activity"/>
    <property type="evidence" value="ECO:0007669"/>
    <property type="project" value="UniProtKB-EC"/>
</dbReference>